<dbReference type="RefSeq" id="XP_008475405.1">
    <property type="nucleotide sequence ID" value="XM_008477183.3"/>
</dbReference>
<reference evidence="2 3" key="1">
    <citation type="submission" date="2025-04" db="UniProtKB">
        <authorList>
            <consortium name="RefSeq"/>
        </authorList>
    </citation>
    <scope>IDENTIFICATION</scope>
</reference>
<evidence type="ECO:0000313" key="2">
    <source>
        <dbReference type="RefSeq" id="XP_008475405.1"/>
    </source>
</evidence>
<dbReference type="CDD" id="cd00298">
    <property type="entry name" value="ACD_sHsps_p23-like"/>
    <property type="match status" value="1"/>
</dbReference>
<name>A0A1S3D6E3_DIACI</name>
<dbReference type="Proteomes" id="UP000079169">
    <property type="component" value="Unplaced"/>
</dbReference>
<sequence length="227" mass="25820">MCSPKTDWSSVNFDSISKTYRLAFGEAPALSSSVVDNVRQELSDNYRCLRAVQPLYPLSEDKLTSEVIRKAKSFLNSPNYEGAMRYLEDDYCDFNDTQGAHWNVPYSPYLCHQVPGALPPPLASPHLFPTEIEFAEDGVRMKVFTSGFARRACGVNDMTDIQIEGSQNMIRLSAMVEQVQLDCSQQNYVGRRITRTYYLPNPIVNEQMSCHYYSDMCVLVIQAPWLL</sequence>
<evidence type="ECO:0000313" key="3">
    <source>
        <dbReference type="RefSeq" id="XP_026681700.1"/>
    </source>
</evidence>
<evidence type="ECO:0000313" key="1">
    <source>
        <dbReference type="Proteomes" id="UP000079169"/>
    </source>
</evidence>
<dbReference type="GeneID" id="103512420"/>
<dbReference type="KEGG" id="dci:103512420"/>
<dbReference type="PaxDb" id="121845-A0A1S3D6E3"/>
<keyword evidence="1" id="KW-1185">Reference proteome</keyword>
<accession>A0A1S3D6E3</accession>
<proteinExistence type="predicted"/>
<protein>
    <submittedName>
        <fullName evidence="2 3">Uncharacterized protein LOC103512420 isoform X1</fullName>
    </submittedName>
</protein>
<dbReference type="AlphaFoldDB" id="A0A1S3D6E3"/>
<dbReference type="RefSeq" id="XP_026681700.1">
    <property type="nucleotide sequence ID" value="XM_026825899.1"/>
</dbReference>
<gene>
    <name evidence="2 3" type="primary">LOC103512420</name>
</gene>
<organism evidence="1 2">
    <name type="scientific">Diaphorina citri</name>
    <name type="common">Asian citrus psyllid</name>
    <dbReference type="NCBI Taxonomy" id="121845"/>
    <lineage>
        <taxon>Eukaryota</taxon>
        <taxon>Metazoa</taxon>
        <taxon>Ecdysozoa</taxon>
        <taxon>Arthropoda</taxon>
        <taxon>Hexapoda</taxon>
        <taxon>Insecta</taxon>
        <taxon>Pterygota</taxon>
        <taxon>Neoptera</taxon>
        <taxon>Paraneoptera</taxon>
        <taxon>Hemiptera</taxon>
        <taxon>Sternorrhyncha</taxon>
        <taxon>Psylloidea</taxon>
        <taxon>Psyllidae</taxon>
        <taxon>Diaphorininae</taxon>
        <taxon>Diaphorina</taxon>
    </lineage>
</organism>